<evidence type="ECO:0000259" key="5">
    <source>
        <dbReference type="Pfam" id="PF21486"/>
    </source>
</evidence>
<dbReference type="InterPro" id="IPR011047">
    <property type="entry name" value="Quinoprotein_ADH-like_sf"/>
</dbReference>
<dbReference type="PANTHER" id="PTHR21286">
    <property type="entry name" value="NUCLEAR PORE COMPLEX PROTEIN NUP160"/>
    <property type="match status" value="1"/>
</dbReference>
<feature type="domain" description="Nucleoporin Nup120/160 beta-propeller" evidence="4">
    <location>
        <begin position="82"/>
        <end position="585"/>
    </location>
</feature>
<feature type="domain" description="Nucleoporin Nup120 helical" evidence="5">
    <location>
        <begin position="627"/>
        <end position="756"/>
    </location>
</feature>
<dbReference type="Proteomes" id="UP001595075">
    <property type="component" value="Unassembled WGS sequence"/>
</dbReference>
<keyword evidence="8" id="KW-1185">Reference proteome</keyword>
<gene>
    <name evidence="7" type="ORF">VTL71DRAFT_1592</name>
</gene>
<proteinExistence type="predicted"/>
<dbReference type="EMBL" id="JAZHXI010000010">
    <property type="protein sequence ID" value="KAL2067168.1"/>
    <property type="molecule type" value="Genomic_DNA"/>
</dbReference>
<dbReference type="PANTHER" id="PTHR21286:SF0">
    <property type="entry name" value="NUCLEAR PORE COMPLEX PROTEIN NUP160"/>
    <property type="match status" value="1"/>
</dbReference>
<dbReference type="InterPro" id="IPR021717">
    <property type="entry name" value="Nucleoporin_Nup160"/>
</dbReference>
<accession>A0ABR4CB44</accession>
<keyword evidence="2" id="KW-0813">Transport</keyword>
<evidence type="ECO:0000313" key="8">
    <source>
        <dbReference type="Proteomes" id="UP001595075"/>
    </source>
</evidence>
<dbReference type="InterPro" id="IPR059141">
    <property type="entry name" value="Beta-prop_Nup120_160"/>
</dbReference>
<evidence type="ECO:0000256" key="3">
    <source>
        <dbReference type="ARBA" id="ARBA00023242"/>
    </source>
</evidence>
<evidence type="ECO:0000256" key="2">
    <source>
        <dbReference type="ARBA" id="ARBA00022448"/>
    </source>
</evidence>
<name>A0ABR4CB44_9HELO</name>
<dbReference type="InterPro" id="IPR048884">
    <property type="entry name" value="Nup120_helical"/>
</dbReference>
<evidence type="ECO:0000256" key="1">
    <source>
        <dbReference type="ARBA" id="ARBA00004123"/>
    </source>
</evidence>
<sequence>MQNFNPIYSYKETQLDLDSTTQGCTVAIRLPVHGASTYPSRATQKRPHIAEIPVAEDENAFRARYLASEASIYHRVHHQSPRSFLWRILEDGKVLSIQSVDVSKPSTVADANITLRLTLPSAIKPGCIALSDSKEHDVLSVFILVESKQLYTLTLRPDHFRRAASTEDNVGDWCKLYTSAAFSLKAPHRLVALSADELLISTVDGALLRLERNSGGDGSAWKEVHYNEGGWGLHVRSMRLFNSSSTIPYGGQHLEHSTATSIASPGVSIHGKQYAFTVCLDHRLRVWNLSTGKLAFTKDILGQELEPAEQSKQAKKIIDPSQSQLVKVYPKGNGNNALCVTYSPLGSGQFKFWSVTPGGDGGLDFFDLFEGHTFEPQSPSSEIWTMADFAVIHNSANPNDYTIWILWKNNVTYRLLRLNFQKGEDYKPLQDTWEEGWEAMARETLRVQKAPSVLSGDASDGTDKWLDFILAPGKFTTSTIETCLAIYARGLGSKGAARKSGTLPGRMCATIAATASLSRKSDGELDYDAFRTATDAQWRRFSRLVSELDQQRGEAMSLAIEPYGNMPWVILADGVSAIRDCSPLEKVWHNNGRGLGSEKYIAYPILAVDTMKDRLSAPFLHAVDIQLLEEIFQEPSLSPTARMRIFYEKCDFPNEIDDDMFSQLVEGLGGNFKNLTPQVYSGILGFMNASGNFDRPLIQPLAEFGNKLLVKGVQETVALHRTICLDQLVLLIMVENEVNNTEDGIQFETGEVYEALINLLKKLELLRWLCSTELTLKPPRAERSNSTTEKGSGSISTKKAAASLGTITVFEGVFRHLFGLDLRRDESMSAVVTESILEICAPDSNLYETSPSLIQCFLLNQDRPDLAIEFSRFADHDAFSTYIQGRACLAADDALAASMFFKKAAFGMAIADQKKRGSHRSASYLDETEKRLLNAGLPAYYSHIVELYDKGKNYSFVIDFARLSLQFIKPNDSDPQSSNIRTEMHSRLFNASIQTARYDIAHSALSLFTDTALQHSSLRTLVTKMCETSYASRLIDLPFISLQDEVDEILLQKCQSIVDVNTGIPYHKILYAWRIKHSDFRGAASISLERLQKLQLSGDGDKMIGDDGLETPVTRQYVTLINALSCVDPKQAWILSEELPQKSNGASVGVGSKPVPPKRKVVTLEDVRKAYQDELDRIAAIENNQFAFGVDGDEMDVL</sequence>
<dbReference type="SUPFAM" id="SSF50998">
    <property type="entry name" value="Quinoprotein alcohol dehydrogenase-like"/>
    <property type="match status" value="1"/>
</dbReference>
<feature type="domain" description="Nucleoporin nup120-like HEAT repeat" evidence="6">
    <location>
        <begin position="854"/>
        <end position="1027"/>
    </location>
</feature>
<dbReference type="Pfam" id="PF11715">
    <property type="entry name" value="Beta-prop_Nup120_160"/>
    <property type="match status" value="1"/>
</dbReference>
<dbReference type="Pfam" id="PF21486">
    <property type="entry name" value="NUP120_helical"/>
    <property type="match status" value="1"/>
</dbReference>
<dbReference type="Pfam" id="PF23300">
    <property type="entry name" value="HEAT_Nup120"/>
    <property type="match status" value="1"/>
</dbReference>
<comment type="caution">
    <text evidence="7">The sequence shown here is derived from an EMBL/GenBank/DDBJ whole genome shotgun (WGS) entry which is preliminary data.</text>
</comment>
<organism evidence="7 8">
    <name type="scientific">Oculimacula yallundae</name>
    <dbReference type="NCBI Taxonomy" id="86028"/>
    <lineage>
        <taxon>Eukaryota</taxon>
        <taxon>Fungi</taxon>
        <taxon>Dikarya</taxon>
        <taxon>Ascomycota</taxon>
        <taxon>Pezizomycotina</taxon>
        <taxon>Leotiomycetes</taxon>
        <taxon>Helotiales</taxon>
        <taxon>Ploettnerulaceae</taxon>
        <taxon>Oculimacula</taxon>
    </lineage>
</organism>
<evidence type="ECO:0000259" key="6">
    <source>
        <dbReference type="Pfam" id="PF23300"/>
    </source>
</evidence>
<evidence type="ECO:0000313" key="7">
    <source>
        <dbReference type="EMBL" id="KAL2067168.1"/>
    </source>
</evidence>
<evidence type="ECO:0000259" key="4">
    <source>
        <dbReference type="Pfam" id="PF11715"/>
    </source>
</evidence>
<keyword evidence="3" id="KW-0539">Nucleus</keyword>
<dbReference type="InterPro" id="IPR056548">
    <property type="entry name" value="HEAT_Nup120"/>
</dbReference>
<reference evidence="7 8" key="1">
    <citation type="journal article" date="2024" name="Commun. Biol.">
        <title>Comparative genomic analysis of thermophilic fungi reveals convergent evolutionary adaptations and gene losses.</title>
        <authorList>
            <person name="Steindorff A.S."/>
            <person name="Aguilar-Pontes M.V."/>
            <person name="Robinson A.J."/>
            <person name="Andreopoulos B."/>
            <person name="LaButti K."/>
            <person name="Kuo A."/>
            <person name="Mondo S."/>
            <person name="Riley R."/>
            <person name="Otillar R."/>
            <person name="Haridas S."/>
            <person name="Lipzen A."/>
            <person name="Grimwood J."/>
            <person name="Schmutz J."/>
            <person name="Clum A."/>
            <person name="Reid I.D."/>
            <person name="Moisan M.C."/>
            <person name="Butler G."/>
            <person name="Nguyen T.T.M."/>
            <person name="Dewar K."/>
            <person name="Conant G."/>
            <person name="Drula E."/>
            <person name="Henrissat B."/>
            <person name="Hansel C."/>
            <person name="Singer S."/>
            <person name="Hutchinson M.I."/>
            <person name="de Vries R.P."/>
            <person name="Natvig D.O."/>
            <person name="Powell A.J."/>
            <person name="Tsang A."/>
            <person name="Grigoriev I.V."/>
        </authorList>
    </citation>
    <scope>NUCLEOTIDE SEQUENCE [LARGE SCALE GENOMIC DNA]</scope>
    <source>
        <strain evidence="7 8">CBS 494.80</strain>
    </source>
</reference>
<protein>
    <submittedName>
        <fullName evidence="7">Uncharacterized protein</fullName>
    </submittedName>
</protein>
<comment type="subcellular location">
    <subcellularLocation>
        <location evidence="1">Nucleus</location>
    </subcellularLocation>
</comment>